<keyword evidence="8" id="KW-1185">Reference proteome</keyword>
<evidence type="ECO:0000256" key="1">
    <source>
        <dbReference type="ARBA" id="ARBA00022723"/>
    </source>
</evidence>
<dbReference type="SMART" id="SM00317">
    <property type="entry name" value="SET"/>
    <property type="match status" value="1"/>
</dbReference>
<dbReference type="InterPro" id="IPR001214">
    <property type="entry name" value="SET_dom"/>
</dbReference>
<dbReference type="GO" id="GO:0005634">
    <property type="term" value="C:nucleus"/>
    <property type="evidence" value="ECO:0007669"/>
    <property type="project" value="TreeGrafter"/>
</dbReference>
<dbReference type="STRING" id="576137.A0A1L7XLF1"/>
<feature type="domain" description="MYND-type" evidence="6">
    <location>
        <begin position="53"/>
        <end position="95"/>
    </location>
</feature>
<evidence type="ECO:0000256" key="2">
    <source>
        <dbReference type="ARBA" id="ARBA00022771"/>
    </source>
</evidence>
<name>A0A1L7XLF1_9HELO</name>
<accession>A0A1L7XLF1</accession>
<feature type="domain" description="SET" evidence="5">
    <location>
        <begin position="8"/>
        <end position="232"/>
    </location>
</feature>
<proteinExistence type="predicted"/>
<dbReference type="Gene3D" id="6.10.140.2220">
    <property type="match status" value="1"/>
</dbReference>
<dbReference type="AlphaFoldDB" id="A0A1L7XLF1"/>
<dbReference type="OrthoDB" id="5945798at2759"/>
<evidence type="ECO:0000313" key="7">
    <source>
        <dbReference type="EMBL" id="CZR65767.1"/>
    </source>
</evidence>
<dbReference type="EMBL" id="FJOG01000033">
    <property type="protein sequence ID" value="CZR65767.1"/>
    <property type="molecule type" value="Genomic_DNA"/>
</dbReference>
<evidence type="ECO:0000259" key="5">
    <source>
        <dbReference type="PROSITE" id="PS50280"/>
    </source>
</evidence>
<keyword evidence="1" id="KW-0479">Metal-binding</keyword>
<evidence type="ECO:0000259" key="6">
    <source>
        <dbReference type="PROSITE" id="PS50865"/>
    </source>
</evidence>
<sequence length="539" mass="60008">MSEPDINNTIKIHSTSAGYGLAAATLIPSGAVILKISNPLLILLEKAHLASTCSWCFIKPEQPATLKSCARCKVVGYCSTDCQTDDWLAVHSKECKVLKAMPAIPPTATRGLIQLSLRNRSGDSQELVTHGKSLSPSRLEDLSLQAVVAAKYSRRRKEWLPTGLRVLCQMETNAFRVTLPDDAPIGLCFDPIMALANHSCSPNAVVVFDGRTASFRALRELKEGEEIFISYIDPISTRDKRRQELQQRYFFECKCEKCTKDENAYETYLRAREEYSAPRRMAVLCDPLANKTTAEICLHRYAQETRIPNMLQCINDAQGYLDQHLETTNDLPPSARLDFLMNLCSGPSSGINAISPYPAVLHSLYLTFIDMESWIPALICLLSIALDSDPFTYPSPHHPVRIVRLFTLAKLITQIAGLTSNQFTLALTGLSREAAGAIEDPLCELQYFGSFQVLIGIVAEEMGQAFGEGSRFAKEVVKEFALAKNSEEMKQRKLGDAPVQLGRWMMDREDEEGRKEAEKMVRGLRRLADCVEHVVGVPL</sequence>
<dbReference type="InterPro" id="IPR050869">
    <property type="entry name" value="H3K4_H4K5_MeTrfase"/>
</dbReference>
<dbReference type="PANTHER" id="PTHR12197">
    <property type="entry name" value="HISTONE-LYSINE N-METHYLTRANSFERASE SMYD"/>
    <property type="match status" value="1"/>
</dbReference>
<gene>
    <name evidence="7" type="ORF">PAC_15667</name>
</gene>
<dbReference type="PROSITE" id="PS50865">
    <property type="entry name" value="ZF_MYND_2"/>
    <property type="match status" value="1"/>
</dbReference>
<keyword evidence="2 4" id="KW-0863">Zinc-finger</keyword>
<dbReference type="Pfam" id="PF00856">
    <property type="entry name" value="SET"/>
    <property type="match status" value="1"/>
</dbReference>
<protein>
    <submittedName>
        <fullName evidence="7">Uncharacterized protein</fullName>
    </submittedName>
</protein>
<dbReference type="Pfam" id="PF01753">
    <property type="entry name" value="zf-MYND"/>
    <property type="match status" value="1"/>
</dbReference>
<reference evidence="7 8" key="1">
    <citation type="submission" date="2016-03" db="EMBL/GenBank/DDBJ databases">
        <authorList>
            <person name="Ploux O."/>
        </authorList>
    </citation>
    <scope>NUCLEOTIDE SEQUENCE [LARGE SCALE GENOMIC DNA]</scope>
    <source>
        <strain evidence="7 8">UAMH 11012</strain>
    </source>
</reference>
<dbReference type="Proteomes" id="UP000184330">
    <property type="component" value="Unassembled WGS sequence"/>
</dbReference>
<dbReference type="Gene3D" id="2.170.270.10">
    <property type="entry name" value="SET domain"/>
    <property type="match status" value="1"/>
</dbReference>
<dbReference type="InterPro" id="IPR002893">
    <property type="entry name" value="Znf_MYND"/>
</dbReference>
<organism evidence="7 8">
    <name type="scientific">Phialocephala subalpina</name>
    <dbReference type="NCBI Taxonomy" id="576137"/>
    <lineage>
        <taxon>Eukaryota</taxon>
        <taxon>Fungi</taxon>
        <taxon>Dikarya</taxon>
        <taxon>Ascomycota</taxon>
        <taxon>Pezizomycotina</taxon>
        <taxon>Leotiomycetes</taxon>
        <taxon>Helotiales</taxon>
        <taxon>Mollisiaceae</taxon>
        <taxon>Phialocephala</taxon>
        <taxon>Phialocephala fortinii species complex</taxon>
    </lineage>
</organism>
<dbReference type="Gene3D" id="1.10.220.160">
    <property type="match status" value="1"/>
</dbReference>
<evidence type="ECO:0000256" key="3">
    <source>
        <dbReference type="ARBA" id="ARBA00022833"/>
    </source>
</evidence>
<dbReference type="GO" id="GO:0008270">
    <property type="term" value="F:zinc ion binding"/>
    <property type="evidence" value="ECO:0007669"/>
    <property type="project" value="UniProtKB-KW"/>
</dbReference>
<evidence type="ECO:0000256" key="4">
    <source>
        <dbReference type="PROSITE-ProRule" id="PRU00134"/>
    </source>
</evidence>
<dbReference type="PANTHER" id="PTHR12197:SF251">
    <property type="entry name" value="EG:BACR7C10.4 PROTEIN"/>
    <property type="match status" value="1"/>
</dbReference>
<keyword evidence="3" id="KW-0862">Zinc</keyword>
<dbReference type="SUPFAM" id="SSF82199">
    <property type="entry name" value="SET domain"/>
    <property type="match status" value="1"/>
</dbReference>
<evidence type="ECO:0000313" key="8">
    <source>
        <dbReference type="Proteomes" id="UP000184330"/>
    </source>
</evidence>
<dbReference type="InterPro" id="IPR046341">
    <property type="entry name" value="SET_dom_sf"/>
</dbReference>
<dbReference type="PROSITE" id="PS50280">
    <property type="entry name" value="SET"/>
    <property type="match status" value="1"/>
</dbReference>